<accession>A0ABV8CUK2</accession>
<evidence type="ECO:0008006" key="3">
    <source>
        <dbReference type="Google" id="ProtNLM"/>
    </source>
</evidence>
<sequence length="206" mass="23563">MQHHITMTKDNFEAVNTKILETNLDGEAVLEVHKTEKLMVFDENTYAKLKHFSFKNGTIEVSVRSRLLPDAPDFARGFIGIAFRISEDNEQFESFYVRPTNGNHEDSIRASRASQYFAYPNYKFDYFREQGIADYEAPAAISLDEWIAIRAEILDERAVFYINGQETLGVNDLKLGEEAVGSIGLFVDIGTQGFFKDLKVTVYDEY</sequence>
<name>A0ABV8CUK2_9STRE</name>
<keyword evidence="2" id="KW-1185">Reference proteome</keyword>
<evidence type="ECO:0000313" key="2">
    <source>
        <dbReference type="Proteomes" id="UP001595807"/>
    </source>
</evidence>
<dbReference type="RefSeq" id="WP_380425582.1">
    <property type="nucleotide sequence ID" value="NZ_JBHRZV010000027.1"/>
</dbReference>
<evidence type="ECO:0000313" key="1">
    <source>
        <dbReference type="EMBL" id="MFC3927708.1"/>
    </source>
</evidence>
<dbReference type="Gene3D" id="2.60.120.560">
    <property type="entry name" value="Exo-inulinase, domain 1"/>
    <property type="match status" value="1"/>
</dbReference>
<reference evidence="2" key="1">
    <citation type="journal article" date="2019" name="Int. J. Syst. Evol. Microbiol.">
        <title>The Global Catalogue of Microorganisms (GCM) 10K type strain sequencing project: providing services to taxonomists for standard genome sequencing and annotation.</title>
        <authorList>
            <consortium name="The Broad Institute Genomics Platform"/>
            <consortium name="The Broad Institute Genome Sequencing Center for Infectious Disease"/>
            <person name="Wu L."/>
            <person name="Ma J."/>
        </authorList>
    </citation>
    <scope>NUCLEOTIDE SEQUENCE [LARGE SCALE GENOMIC DNA]</scope>
    <source>
        <strain evidence="2">CCUG 67170</strain>
    </source>
</reference>
<dbReference type="EMBL" id="JBHRZV010000027">
    <property type="protein sequence ID" value="MFC3927708.1"/>
    <property type="molecule type" value="Genomic_DNA"/>
</dbReference>
<comment type="caution">
    <text evidence="1">The sequence shown here is derived from an EMBL/GenBank/DDBJ whole genome shotgun (WGS) entry which is preliminary data.</text>
</comment>
<proteinExistence type="predicted"/>
<organism evidence="1 2">
    <name type="scientific">Streptococcus caprae</name>
    <dbReference type="NCBI Taxonomy" id="1640501"/>
    <lineage>
        <taxon>Bacteria</taxon>
        <taxon>Bacillati</taxon>
        <taxon>Bacillota</taxon>
        <taxon>Bacilli</taxon>
        <taxon>Lactobacillales</taxon>
        <taxon>Streptococcaceae</taxon>
        <taxon>Streptococcus</taxon>
    </lineage>
</organism>
<gene>
    <name evidence="1" type="ORF">ACFORF_03605</name>
</gene>
<dbReference type="Proteomes" id="UP001595807">
    <property type="component" value="Unassembled WGS sequence"/>
</dbReference>
<protein>
    <recommendedName>
        <fullName evidence="3">DUF1080 domain-containing protein</fullName>
    </recommendedName>
</protein>